<reference evidence="2 3" key="1">
    <citation type="submission" date="2023-05" db="EMBL/GenBank/DDBJ databases">
        <title>Pseudoalteromonas ardens sp. nov., Pseudoalteromonas obscura sp. nov., and Pseudoalteromonas umbrosa sp. nov., isolated from the coral Montipora capitata.</title>
        <authorList>
            <person name="Thomas E.M."/>
            <person name="Smith E.M."/>
            <person name="Papke E."/>
            <person name="Shlafstein M.D."/>
            <person name="Oline D.K."/>
            <person name="Videau P."/>
            <person name="Saw J.H."/>
            <person name="Strangman W.K."/>
            <person name="Ushijima B."/>
        </authorList>
    </citation>
    <scope>NUCLEOTIDE SEQUENCE [LARGE SCALE GENOMIC DNA]</scope>
    <source>
        <strain evidence="2 3">P94</strain>
    </source>
</reference>
<keyword evidence="1" id="KW-0732">Signal</keyword>
<feature type="chain" id="PRO_5046233834" evidence="1">
    <location>
        <begin position="21"/>
        <end position="506"/>
    </location>
</feature>
<sequence>MKKKLFKPALCALYSGLTLASVVSHAETKIPADVKQTCVVSKTDLSQWFAKGNISKSGFVDPANSLNPVFGDYYNNKRCDFYKWGAQMFLWLSSPVGSSYVFDGPSFFDVVQVGSDFQLVSNTLNKDNNSYSVRSLKQDDPIGSTGQAGGDGVLLSQQASLTYYGINVNDVFAYYRTGQDQGKFKGTEIAYEFPNTIQGLRRVENFAGRRFKDGHTLAMEIKTSWVDASTVDASRYLVIDAKVPSYDRKSTTKWSLQKDALVKRLALVGMHVVGTVTGHPEMVWATFEHLDNAPDQKFYYLNDKGKLVKQGFDASGDWTFAKINTRASTEVQEFQVVAKERSDKLKCGVNQRCKKGDIVATANVIQENNVIRQNPWGSAPISSSNNVLRSNTDLISLNHSILPLLKGVGDVRANYFQVGSIWTATGQIPENDETPADPKDNIFRGSLSLSNATMETFHQAPPPPKKSDGPVNCFGCHNVKKVQGKPRESFKVSHIFSNMQPLHIEK</sequence>
<dbReference type="RefSeq" id="WP_284137934.1">
    <property type="nucleotide sequence ID" value="NZ_JASJUT010000008.1"/>
</dbReference>
<evidence type="ECO:0000313" key="2">
    <source>
        <dbReference type="EMBL" id="MDK2596798.1"/>
    </source>
</evidence>
<keyword evidence="3" id="KW-1185">Reference proteome</keyword>
<comment type="caution">
    <text evidence="2">The sequence shown here is derived from an EMBL/GenBank/DDBJ whole genome shotgun (WGS) entry which is preliminary data.</text>
</comment>
<proteinExistence type="predicted"/>
<organism evidence="2 3">
    <name type="scientific">Pseudoalteromonas obscura</name>
    <dbReference type="NCBI Taxonomy" id="3048491"/>
    <lineage>
        <taxon>Bacteria</taxon>
        <taxon>Pseudomonadati</taxon>
        <taxon>Pseudomonadota</taxon>
        <taxon>Gammaproteobacteria</taxon>
        <taxon>Alteromonadales</taxon>
        <taxon>Pseudoalteromonadaceae</taxon>
        <taxon>Pseudoalteromonas</taxon>
    </lineage>
</organism>
<evidence type="ECO:0000256" key="1">
    <source>
        <dbReference type="SAM" id="SignalP"/>
    </source>
</evidence>
<gene>
    <name evidence="2" type="ORF">QNM18_17240</name>
</gene>
<evidence type="ECO:0000313" key="3">
    <source>
        <dbReference type="Proteomes" id="UP001231915"/>
    </source>
</evidence>
<accession>A0ABT7EP49</accession>
<dbReference type="Proteomes" id="UP001231915">
    <property type="component" value="Unassembled WGS sequence"/>
</dbReference>
<feature type="signal peptide" evidence="1">
    <location>
        <begin position="1"/>
        <end position="20"/>
    </location>
</feature>
<name>A0ABT7EP49_9GAMM</name>
<protein>
    <submittedName>
        <fullName evidence="2">Uncharacterized protein</fullName>
    </submittedName>
</protein>
<dbReference type="EMBL" id="JASJUT010000008">
    <property type="protein sequence ID" value="MDK2596798.1"/>
    <property type="molecule type" value="Genomic_DNA"/>
</dbReference>